<protein>
    <submittedName>
        <fullName evidence="2">Uncharacterized protein</fullName>
    </submittedName>
</protein>
<feature type="coiled-coil region" evidence="1">
    <location>
        <begin position="142"/>
        <end position="214"/>
    </location>
</feature>
<evidence type="ECO:0000313" key="2">
    <source>
        <dbReference type="EMBL" id="PRT55693.1"/>
    </source>
</evidence>
<feature type="coiled-coil region" evidence="1">
    <location>
        <begin position="75"/>
        <end position="109"/>
    </location>
</feature>
<organism evidence="2 3">
    <name type="scientific">Wickerhamiella sorbophila</name>
    <dbReference type="NCBI Taxonomy" id="45607"/>
    <lineage>
        <taxon>Eukaryota</taxon>
        <taxon>Fungi</taxon>
        <taxon>Dikarya</taxon>
        <taxon>Ascomycota</taxon>
        <taxon>Saccharomycotina</taxon>
        <taxon>Dipodascomycetes</taxon>
        <taxon>Dipodascales</taxon>
        <taxon>Trichomonascaceae</taxon>
        <taxon>Wickerhamiella</taxon>
    </lineage>
</organism>
<sequence length="242" mass="27343">MDWSGKYLEGLASAEERISCLRPAYEAFEVASERASLLDRVSVPTDLQASQLLPNPAKSGAPGLITALAAKEDLIDGQRKRIDELSVSIKDLRSRLLVYEQKTNNLIEEDQLRVKFVESLQEEVISLNLQLSLVDETKEKQLQNLHAKINAILEQSEATELQTQIDSLFSDQILNTTPPIMENTQEIERLQTLLDQSQNLVTQQETRIKNMLEEQALKSRLVQDLNDEILSLTMQLNLTNSV</sequence>
<keyword evidence="1" id="KW-0175">Coiled coil</keyword>
<evidence type="ECO:0000313" key="3">
    <source>
        <dbReference type="Proteomes" id="UP000238350"/>
    </source>
</evidence>
<gene>
    <name evidence="2" type="ORF">B9G98_03313</name>
</gene>
<accession>A0A2T0FL25</accession>
<evidence type="ECO:0000256" key="1">
    <source>
        <dbReference type="SAM" id="Coils"/>
    </source>
</evidence>
<dbReference type="Gene3D" id="1.20.5.170">
    <property type="match status" value="1"/>
</dbReference>
<dbReference type="EMBL" id="NDIQ01000022">
    <property type="protein sequence ID" value="PRT55693.1"/>
    <property type="molecule type" value="Genomic_DNA"/>
</dbReference>
<dbReference type="GeneID" id="36517061"/>
<proteinExistence type="predicted"/>
<dbReference type="Proteomes" id="UP000238350">
    <property type="component" value="Unassembled WGS sequence"/>
</dbReference>
<reference evidence="2 3" key="1">
    <citation type="submission" date="2017-04" db="EMBL/GenBank/DDBJ databases">
        <title>Genome sequencing of [Candida] sorbophila.</title>
        <authorList>
            <person name="Ahn J.O."/>
        </authorList>
    </citation>
    <scope>NUCLEOTIDE SEQUENCE [LARGE SCALE GENOMIC DNA]</scope>
    <source>
        <strain evidence="2 3">DS02</strain>
    </source>
</reference>
<dbReference type="OrthoDB" id="8949486at2759"/>
<keyword evidence="3" id="KW-1185">Reference proteome</keyword>
<dbReference type="RefSeq" id="XP_024665638.1">
    <property type="nucleotide sequence ID" value="XM_024809870.1"/>
</dbReference>
<dbReference type="AlphaFoldDB" id="A0A2T0FL25"/>
<name>A0A2T0FL25_9ASCO</name>
<comment type="caution">
    <text evidence="2">The sequence shown here is derived from an EMBL/GenBank/DDBJ whole genome shotgun (WGS) entry which is preliminary data.</text>
</comment>